<organism evidence="1 2">
    <name type="scientific">Calocera viscosa (strain TUFC12733)</name>
    <dbReference type="NCBI Taxonomy" id="1330018"/>
    <lineage>
        <taxon>Eukaryota</taxon>
        <taxon>Fungi</taxon>
        <taxon>Dikarya</taxon>
        <taxon>Basidiomycota</taxon>
        <taxon>Agaricomycotina</taxon>
        <taxon>Dacrymycetes</taxon>
        <taxon>Dacrymycetales</taxon>
        <taxon>Dacrymycetaceae</taxon>
        <taxon>Calocera</taxon>
    </lineage>
</organism>
<accession>A0A167FZM7</accession>
<dbReference type="Proteomes" id="UP000076738">
    <property type="component" value="Unassembled WGS sequence"/>
</dbReference>
<name>A0A167FZM7_CALVF</name>
<evidence type="ECO:0000313" key="1">
    <source>
        <dbReference type="EMBL" id="KZO90019.1"/>
    </source>
</evidence>
<dbReference type="AlphaFoldDB" id="A0A167FZM7"/>
<reference evidence="1 2" key="1">
    <citation type="journal article" date="2016" name="Mol. Biol. Evol.">
        <title>Comparative Genomics of Early-Diverging Mushroom-Forming Fungi Provides Insights into the Origins of Lignocellulose Decay Capabilities.</title>
        <authorList>
            <person name="Nagy L.G."/>
            <person name="Riley R."/>
            <person name="Tritt A."/>
            <person name="Adam C."/>
            <person name="Daum C."/>
            <person name="Floudas D."/>
            <person name="Sun H."/>
            <person name="Yadav J.S."/>
            <person name="Pangilinan J."/>
            <person name="Larsson K.H."/>
            <person name="Matsuura K."/>
            <person name="Barry K."/>
            <person name="Labutti K."/>
            <person name="Kuo R."/>
            <person name="Ohm R.A."/>
            <person name="Bhattacharya S.S."/>
            <person name="Shirouzu T."/>
            <person name="Yoshinaga Y."/>
            <person name="Martin F.M."/>
            <person name="Grigoriev I.V."/>
            <person name="Hibbett D.S."/>
        </authorList>
    </citation>
    <scope>NUCLEOTIDE SEQUENCE [LARGE SCALE GENOMIC DNA]</scope>
    <source>
        <strain evidence="1 2">TUFC12733</strain>
    </source>
</reference>
<dbReference type="EMBL" id="KV417355">
    <property type="protein sequence ID" value="KZO90019.1"/>
    <property type="molecule type" value="Genomic_DNA"/>
</dbReference>
<proteinExistence type="predicted"/>
<keyword evidence="2" id="KW-1185">Reference proteome</keyword>
<evidence type="ECO:0000313" key="2">
    <source>
        <dbReference type="Proteomes" id="UP000076738"/>
    </source>
</evidence>
<gene>
    <name evidence="1" type="ORF">CALVIDRAFT_569439</name>
</gene>
<protein>
    <submittedName>
        <fullName evidence="1">Uncharacterized protein</fullName>
    </submittedName>
</protein>
<sequence>MGMPKPVSFYPANGAIIVKLEPPRRQSQQQHVQEDVKIIAKEVERVVKCAWEKVAGKVNRRRDAVGNKLFLQSALREDIAQIFSNKLSVSAFAGGKCGILLDGAALHLTVGQCTLQNDGGEEAVSPATVTASESGVNEMLAHCRPEDTPTSASFTSQTSQIRFQLSFGPSKALVHYFEVGPSSDAEASSVAVLLPAMLRRLLKDYSCTADTVTVGDKVGVHLVAWSVGSESPADIMQRYLSEHHRVSIEIKPGIFDVIKERVVESLNHGPDHLEALEYRFRAGPPPASLALVSSELTADVYKLFIESALKAMDCAIIDRARDGRCLTGLDPNTMQ</sequence>